<reference evidence="5" key="1">
    <citation type="journal article" date="2019" name="Int. J. Syst. Evol. Microbiol.">
        <title>The Global Catalogue of Microorganisms (GCM) 10K type strain sequencing project: providing services to taxonomists for standard genome sequencing and annotation.</title>
        <authorList>
            <consortium name="The Broad Institute Genomics Platform"/>
            <consortium name="The Broad Institute Genome Sequencing Center for Infectious Disease"/>
            <person name="Wu L."/>
            <person name="Ma J."/>
        </authorList>
    </citation>
    <scope>NUCLEOTIDE SEQUENCE [LARGE SCALE GENOMIC DNA]</scope>
    <source>
        <strain evidence="5">CGMCC 4.1542</strain>
    </source>
</reference>
<dbReference type="Gene3D" id="4.10.320.10">
    <property type="entry name" value="E3-binding domain"/>
    <property type="match status" value="1"/>
</dbReference>
<evidence type="ECO:0000256" key="1">
    <source>
        <dbReference type="ARBA" id="ARBA00023125"/>
    </source>
</evidence>
<evidence type="ECO:0000313" key="5">
    <source>
        <dbReference type="Proteomes" id="UP001595855"/>
    </source>
</evidence>
<feature type="domain" description="Lsr2 DNA-binding" evidence="3">
    <location>
        <begin position="195"/>
        <end position="228"/>
    </location>
</feature>
<comment type="caution">
    <text evidence="4">The sequence shown here is derived from an EMBL/GenBank/DDBJ whole genome shotgun (WGS) entry which is preliminary data.</text>
</comment>
<dbReference type="EMBL" id="JBHSJO010000001">
    <property type="protein sequence ID" value="MFC5019992.1"/>
    <property type="molecule type" value="Genomic_DNA"/>
</dbReference>
<gene>
    <name evidence="4" type="ORF">ACFPRC_34660</name>
</gene>
<dbReference type="InterPro" id="IPR055370">
    <property type="entry name" value="Lsr2_DNA-bd"/>
</dbReference>
<evidence type="ECO:0000259" key="3">
    <source>
        <dbReference type="Pfam" id="PF23359"/>
    </source>
</evidence>
<protein>
    <submittedName>
        <fullName evidence="4">Histone-like nucleoid-structuring protein Lsr2</fullName>
    </submittedName>
</protein>
<accession>A0ABV9X5H9</accession>
<dbReference type="InterPro" id="IPR036625">
    <property type="entry name" value="E3-bd_dom_sf"/>
</dbReference>
<dbReference type="Proteomes" id="UP001595855">
    <property type="component" value="Unassembled WGS sequence"/>
</dbReference>
<name>A0ABV9X5H9_9ACTN</name>
<dbReference type="Pfam" id="PF23359">
    <property type="entry name" value="Lsr2_DNA-bd"/>
    <property type="match status" value="1"/>
</dbReference>
<evidence type="ECO:0000256" key="2">
    <source>
        <dbReference type="SAM" id="MobiDB-lite"/>
    </source>
</evidence>
<evidence type="ECO:0000313" key="4">
    <source>
        <dbReference type="EMBL" id="MFC5019992.1"/>
    </source>
</evidence>
<sequence>MDHQRAGDMGQAWGRVTGWLEQHGPDVLAALGGPGSRTALYEAELRMGLRLPRQMRQWLLANDLDAGRQPHSGSGLVALGCPGVVPGGGLLLGLVDIERVYFHKTALEETAPSGDGDCPSWRRAWVPILSERDGAYGKFVDTSTGAVGSWSEGSFPEVSEYVSLSAFFQDVADQLEGAPWGDRSGPGGARRLAPRPEDEPVRLWARANGYLVNDRGRVPAAVREAYEASR</sequence>
<proteinExistence type="predicted"/>
<keyword evidence="5" id="KW-1185">Reference proteome</keyword>
<keyword evidence="1" id="KW-0238">DNA-binding</keyword>
<dbReference type="RefSeq" id="WP_271414011.1">
    <property type="nucleotide sequence ID" value="NZ_BAAATN010000007.1"/>
</dbReference>
<feature type="region of interest" description="Disordered" evidence="2">
    <location>
        <begin position="177"/>
        <end position="198"/>
    </location>
</feature>
<organism evidence="4 5">
    <name type="scientific">Streptomyces lienomycini</name>
    <dbReference type="NCBI Taxonomy" id="284035"/>
    <lineage>
        <taxon>Bacteria</taxon>
        <taxon>Bacillati</taxon>
        <taxon>Actinomycetota</taxon>
        <taxon>Actinomycetes</taxon>
        <taxon>Kitasatosporales</taxon>
        <taxon>Streptomycetaceae</taxon>
        <taxon>Streptomyces</taxon>
    </lineage>
</organism>